<dbReference type="AlphaFoldDB" id="A0A8X6J404"/>
<dbReference type="Proteomes" id="UP000887116">
    <property type="component" value="Unassembled WGS sequence"/>
</dbReference>
<reference evidence="1" key="1">
    <citation type="submission" date="2020-07" db="EMBL/GenBank/DDBJ databases">
        <title>Multicomponent nature underlies the extraordinary mechanical properties of spider dragline silk.</title>
        <authorList>
            <person name="Kono N."/>
            <person name="Nakamura H."/>
            <person name="Mori M."/>
            <person name="Yoshida Y."/>
            <person name="Ohtoshi R."/>
            <person name="Malay A.D."/>
            <person name="Moran D.A.P."/>
            <person name="Tomita M."/>
            <person name="Numata K."/>
            <person name="Arakawa K."/>
        </authorList>
    </citation>
    <scope>NUCLEOTIDE SEQUENCE</scope>
</reference>
<proteinExistence type="predicted"/>
<evidence type="ECO:0000313" key="1">
    <source>
        <dbReference type="EMBL" id="GFQ90570.1"/>
    </source>
</evidence>
<comment type="caution">
    <text evidence="1">The sequence shown here is derived from an EMBL/GenBank/DDBJ whole genome shotgun (WGS) entry which is preliminary data.</text>
</comment>
<organism evidence="1 2">
    <name type="scientific">Trichonephila clavata</name>
    <name type="common">Joro spider</name>
    <name type="synonym">Nephila clavata</name>
    <dbReference type="NCBI Taxonomy" id="2740835"/>
    <lineage>
        <taxon>Eukaryota</taxon>
        <taxon>Metazoa</taxon>
        <taxon>Ecdysozoa</taxon>
        <taxon>Arthropoda</taxon>
        <taxon>Chelicerata</taxon>
        <taxon>Arachnida</taxon>
        <taxon>Araneae</taxon>
        <taxon>Araneomorphae</taxon>
        <taxon>Entelegynae</taxon>
        <taxon>Araneoidea</taxon>
        <taxon>Nephilidae</taxon>
        <taxon>Trichonephila</taxon>
    </lineage>
</organism>
<gene>
    <name evidence="1" type="ORF">TNCT_82801</name>
</gene>
<dbReference type="EMBL" id="BMAO01033596">
    <property type="protein sequence ID" value="GFQ90570.1"/>
    <property type="molecule type" value="Genomic_DNA"/>
</dbReference>
<sequence>MFQLFSQLTNDQTFPLYLYLNYQFEHTHNMAPRSNMADSSCPIGSNSDMSGHIEISSREDNLRLLLKYNIIFVYYGLQLAENCRILLPEDEKASLFIQKG</sequence>
<accession>A0A8X6J404</accession>
<keyword evidence="2" id="KW-1185">Reference proteome</keyword>
<evidence type="ECO:0000313" key="2">
    <source>
        <dbReference type="Proteomes" id="UP000887116"/>
    </source>
</evidence>
<name>A0A8X6J404_TRICU</name>
<protein>
    <submittedName>
        <fullName evidence="1">Uncharacterized protein</fullName>
    </submittedName>
</protein>